<dbReference type="PANTHER" id="PTHR23028">
    <property type="entry name" value="ACETYLTRANSFERASE"/>
    <property type="match status" value="1"/>
</dbReference>
<dbReference type="GO" id="GO:0016020">
    <property type="term" value="C:membrane"/>
    <property type="evidence" value="ECO:0007669"/>
    <property type="project" value="TreeGrafter"/>
</dbReference>
<keyword evidence="2" id="KW-0812">Transmembrane</keyword>
<gene>
    <name evidence="4" type="ORF">PF008_g1188</name>
</gene>
<dbReference type="EMBL" id="QXFY01000028">
    <property type="protein sequence ID" value="KAE9361264.1"/>
    <property type="molecule type" value="Genomic_DNA"/>
</dbReference>
<proteinExistence type="predicted"/>
<evidence type="ECO:0000313" key="5">
    <source>
        <dbReference type="Proteomes" id="UP000486351"/>
    </source>
</evidence>
<reference evidence="4 5" key="1">
    <citation type="submission" date="2018-09" db="EMBL/GenBank/DDBJ databases">
        <title>Genomic investigation of the strawberry pathogen Phytophthora fragariae indicates pathogenicity is determined by transcriptional variation in three key races.</title>
        <authorList>
            <person name="Adams T.M."/>
            <person name="Armitage A.D."/>
            <person name="Sobczyk M.K."/>
            <person name="Bates H.J."/>
            <person name="Dunwell J.M."/>
            <person name="Nellist C.F."/>
            <person name="Harrison R.J."/>
        </authorList>
    </citation>
    <scope>NUCLEOTIDE SEQUENCE [LARGE SCALE GENOMIC DNA]</scope>
    <source>
        <strain evidence="4 5">NOV-77</strain>
    </source>
</reference>
<evidence type="ECO:0000313" key="4">
    <source>
        <dbReference type="EMBL" id="KAE9361264.1"/>
    </source>
</evidence>
<feature type="transmembrane region" description="Helical" evidence="2">
    <location>
        <begin position="290"/>
        <end position="313"/>
    </location>
</feature>
<dbReference type="GO" id="GO:0000271">
    <property type="term" value="P:polysaccharide biosynthetic process"/>
    <property type="evidence" value="ECO:0007669"/>
    <property type="project" value="TreeGrafter"/>
</dbReference>
<keyword evidence="2" id="KW-0472">Membrane</keyword>
<evidence type="ECO:0000259" key="3">
    <source>
        <dbReference type="Pfam" id="PF01757"/>
    </source>
</evidence>
<comment type="caution">
    <text evidence="4">The sequence shown here is derived from an EMBL/GenBank/DDBJ whole genome shotgun (WGS) entry which is preliminary data.</text>
</comment>
<name>A0A6G0SKP2_9STRA</name>
<feature type="transmembrane region" description="Helical" evidence="2">
    <location>
        <begin position="259"/>
        <end position="278"/>
    </location>
</feature>
<feature type="transmembrane region" description="Helical" evidence="2">
    <location>
        <begin position="227"/>
        <end position="247"/>
    </location>
</feature>
<feature type="transmembrane region" description="Helical" evidence="2">
    <location>
        <begin position="153"/>
        <end position="170"/>
    </location>
</feature>
<feature type="transmembrane region" description="Helical" evidence="2">
    <location>
        <begin position="387"/>
        <end position="409"/>
    </location>
</feature>
<keyword evidence="2" id="KW-1133">Transmembrane helix</keyword>
<dbReference type="Proteomes" id="UP000486351">
    <property type="component" value="Unassembled WGS sequence"/>
</dbReference>
<accession>A0A6G0SKP2</accession>
<feature type="transmembrane region" description="Helical" evidence="2">
    <location>
        <begin position="357"/>
        <end position="375"/>
    </location>
</feature>
<sequence length="452" mass="51360">MLGSSGDNETTTSTNDLHLQRQDSDTHLSVLEVSDGETTSSTADSDDQVFVGPADKVPEPKPAPTNAAPTKVLFLDGIRGLAAILVVVQHSHEYPTQGLHLGSIAVDAFFVLSSFLLTWLFMKKSMKLLAQQASLRSWAIALVDYFQKRFFRVYPLFAVTATVLSCMSFENQHRYFRLKKPEDFELSKVLAFYTGFRPHVFWTLPLEIGYYFIIPAFVLVTLRLRRYWLVGAVPLAVWIVYEGFYVYRNSHMPLTPHLHTFMAGSLGAVVFVKLDLWIKKTGFNFRWWHTLLLRALEGLAIALMLSVSFQGLFFDWVHKDPVPAAPGIAFVSAQMTTVFVIEMIHPSCISTMFEWSVLRYWGKTGFSVYLLHSFIVDYPPVSHQKKYFNRLFARFGLILLLATVSYHLIEYPSQLLAQRVSRFLAAREGIDSGGGLVRFTSMERKQRGPAKK</sequence>
<feature type="transmembrane region" description="Helical" evidence="2">
    <location>
        <begin position="101"/>
        <end position="122"/>
    </location>
</feature>
<dbReference type="InterPro" id="IPR002656">
    <property type="entry name" value="Acyl_transf_3_dom"/>
</dbReference>
<feature type="domain" description="Acyltransferase 3" evidence="3">
    <location>
        <begin position="73"/>
        <end position="376"/>
    </location>
</feature>
<evidence type="ECO:0000256" key="1">
    <source>
        <dbReference type="SAM" id="MobiDB-lite"/>
    </source>
</evidence>
<feature type="transmembrane region" description="Helical" evidence="2">
    <location>
        <begin position="200"/>
        <end position="220"/>
    </location>
</feature>
<feature type="region of interest" description="Disordered" evidence="1">
    <location>
        <begin position="1"/>
        <end position="65"/>
    </location>
</feature>
<dbReference type="Pfam" id="PF01757">
    <property type="entry name" value="Acyl_transf_3"/>
    <property type="match status" value="1"/>
</dbReference>
<feature type="compositionally biased region" description="Polar residues" evidence="1">
    <location>
        <begin position="1"/>
        <end position="17"/>
    </location>
</feature>
<evidence type="ECO:0000256" key="2">
    <source>
        <dbReference type="SAM" id="Phobius"/>
    </source>
</evidence>
<dbReference type="AlphaFoldDB" id="A0A6G0SKP2"/>
<organism evidence="4 5">
    <name type="scientific">Phytophthora fragariae</name>
    <dbReference type="NCBI Taxonomy" id="53985"/>
    <lineage>
        <taxon>Eukaryota</taxon>
        <taxon>Sar</taxon>
        <taxon>Stramenopiles</taxon>
        <taxon>Oomycota</taxon>
        <taxon>Peronosporomycetes</taxon>
        <taxon>Peronosporales</taxon>
        <taxon>Peronosporaceae</taxon>
        <taxon>Phytophthora</taxon>
    </lineage>
</organism>
<protein>
    <recommendedName>
        <fullName evidence="3">Acyltransferase 3 domain-containing protein</fullName>
    </recommendedName>
</protein>
<feature type="transmembrane region" description="Helical" evidence="2">
    <location>
        <begin position="325"/>
        <end position="345"/>
    </location>
</feature>
<dbReference type="GO" id="GO:0016747">
    <property type="term" value="F:acyltransferase activity, transferring groups other than amino-acyl groups"/>
    <property type="evidence" value="ECO:0007669"/>
    <property type="project" value="InterPro"/>
</dbReference>
<dbReference type="PANTHER" id="PTHR23028:SF53">
    <property type="entry name" value="ACYL_TRANSF_3 DOMAIN-CONTAINING PROTEIN"/>
    <property type="match status" value="1"/>
</dbReference>
<dbReference type="InterPro" id="IPR050879">
    <property type="entry name" value="Acyltransferase_3"/>
</dbReference>